<feature type="region of interest" description="Disordered" evidence="1">
    <location>
        <begin position="52"/>
        <end position="72"/>
    </location>
</feature>
<dbReference type="Proteomes" id="UP000178912">
    <property type="component" value="Unassembled WGS sequence"/>
</dbReference>
<dbReference type="OrthoDB" id="3473305at2759"/>
<evidence type="ECO:0000313" key="2">
    <source>
        <dbReference type="EMBL" id="CZT08408.1"/>
    </source>
</evidence>
<dbReference type="AlphaFoldDB" id="A0A1E1LCZ2"/>
<evidence type="ECO:0000256" key="1">
    <source>
        <dbReference type="SAM" id="MobiDB-lite"/>
    </source>
</evidence>
<feature type="compositionally biased region" description="Basic and acidic residues" evidence="1">
    <location>
        <begin position="52"/>
        <end position="61"/>
    </location>
</feature>
<gene>
    <name evidence="2" type="ORF">RAG0_13488</name>
</gene>
<dbReference type="EMBL" id="FJUX01000104">
    <property type="protein sequence ID" value="CZT08408.1"/>
    <property type="molecule type" value="Genomic_DNA"/>
</dbReference>
<proteinExistence type="predicted"/>
<keyword evidence="3" id="KW-1185">Reference proteome</keyword>
<reference evidence="3" key="1">
    <citation type="submission" date="2016-03" db="EMBL/GenBank/DDBJ databases">
        <authorList>
            <person name="Guldener U."/>
        </authorList>
    </citation>
    <scope>NUCLEOTIDE SEQUENCE [LARGE SCALE GENOMIC DNA]</scope>
    <source>
        <strain evidence="3">04CH-RAC-A.6.1</strain>
    </source>
</reference>
<sequence length="72" mass="7418">MAGSSLQALLSHAPGLSQVCKDSKPVFDRQEAGGLGQIKNSAIHADAWADMKAPHSDENVGSKEGGAVSVMQ</sequence>
<protein>
    <submittedName>
        <fullName evidence="2">Uncharacterized protein</fullName>
    </submittedName>
</protein>
<organism evidence="2 3">
    <name type="scientific">Rhynchosporium agropyri</name>
    <dbReference type="NCBI Taxonomy" id="914238"/>
    <lineage>
        <taxon>Eukaryota</taxon>
        <taxon>Fungi</taxon>
        <taxon>Dikarya</taxon>
        <taxon>Ascomycota</taxon>
        <taxon>Pezizomycotina</taxon>
        <taxon>Leotiomycetes</taxon>
        <taxon>Helotiales</taxon>
        <taxon>Ploettnerulaceae</taxon>
        <taxon>Rhynchosporium</taxon>
    </lineage>
</organism>
<evidence type="ECO:0000313" key="3">
    <source>
        <dbReference type="Proteomes" id="UP000178912"/>
    </source>
</evidence>
<name>A0A1E1LCZ2_9HELO</name>
<accession>A0A1E1LCZ2</accession>